<dbReference type="Proteomes" id="UP000001744">
    <property type="component" value="Unassembled WGS sequence"/>
</dbReference>
<dbReference type="GO" id="GO:0035974">
    <property type="term" value="C:meiotic spindle pole body"/>
    <property type="evidence" value="ECO:0007669"/>
    <property type="project" value="EnsemblFungi"/>
</dbReference>
<reference evidence="13 15" key="1">
    <citation type="journal article" date="2011" name="Science">
        <title>Comparative functional genomics of the fission yeasts.</title>
        <authorList>
            <person name="Rhind N."/>
            <person name="Chen Z."/>
            <person name="Yassour M."/>
            <person name="Thompson D.A."/>
            <person name="Haas B.J."/>
            <person name="Habib N."/>
            <person name="Wapinski I."/>
            <person name="Roy S."/>
            <person name="Lin M.F."/>
            <person name="Heiman D.I."/>
            <person name="Young S.K."/>
            <person name="Furuya K."/>
            <person name="Guo Y."/>
            <person name="Pidoux A."/>
            <person name="Chen H.M."/>
            <person name="Robbertse B."/>
            <person name="Goldberg J.M."/>
            <person name="Aoki K."/>
            <person name="Bayne E.H."/>
            <person name="Berlin A.M."/>
            <person name="Desjardins C.A."/>
            <person name="Dobbs E."/>
            <person name="Dukaj L."/>
            <person name="Fan L."/>
            <person name="FitzGerald M.G."/>
            <person name="French C."/>
            <person name="Gujja S."/>
            <person name="Hansen K."/>
            <person name="Keifenheim D."/>
            <person name="Levin J.Z."/>
            <person name="Mosher R.A."/>
            <person name="Mueller C.A."/>
            <person name="Pfiffner J."/>
            <person name="Priest M."/>
            <person name="Russ C."/>
            <person name="Smialowska A."/>
            <person name="Swoboda P."/>
            <person name="Sykes S.M."/>
            <person name="Vaughn M."/>
            <person name="Vengrova S."/>
            <person name="Yoder R."/>
            <person name="Zeng Q."/>
            <person name="Allshire R."/>
            <person name="Baulcombe D."/>
            <person name="Birren B.W."/>
            <person name="Brown W."/>
            <person name="Ekwall K."/>
            <person name="Kellis M."/>
            <person name="Leatherwood J."/>
            <person name="Levin H."/>
            <person name="Margalit H."/>
            <person name="Martienssen R."/>
            <person name="Nieduszynski C.A."/>
            <person name="Spatafora J.W."/>
            <person name="Friedman N."/>
            <person name="Dalgaard J.Z."/>
            <person name="Baumann P."/>
            <person name="Niki H."/>
            <person name="Regev A."/>
            <person name="Nusbaum C."/>
        </authorList>
    </citation>
    <scope>NUCLEOTIDE SEQUENCE [LARGE SCALE GENOMIC DNA]</scope>
    <source>
        <strain evidence="15">yFS275 / FY16936</strain>
    </source>
</reference>
<dbReference type="GO" id="GO:0005737">
    <property type="term" value="C:cytoplasm"/>
    <property type="evidence" value="ECO:0000318"/>
    <property type="project" value="GO_Central"/>
</dbReference>
<evidence type="ECO:0000256" key="3">
    <source>
        <dbReference type="ARBA" id="ARBA00022527"/>
    </source>
</evidence>
<evidence type="ECO:0000259" key="12">
    <source>
        <dbReference type="PROSITE" id="PS50011"/>
    </source>
</evidence>
<dbReference type="GO" id="GO:0031028">
    <property type="term" value="P:septation initiation signaling"/>
    <property type="evidence" value="ECO:0007669"/>
    <property type="project" value="EnsemblFungi"/>
</dbReference>
<evidence type="ECO:0000256" key="11">
    <source>
        <dbReference type="SAM" id="MobiDB-lite"/>
    </source>
</evidence>
<evidence type="ECO:0000256" key="9">
    <source>
        <dbReference type="ARBA" id="ARBA00048679"/>
    </source>
</evidence>
<dbReference type="PROSITE" id="PS00107">
    <property type="entry name" value="PROTEIN_KINASE_ATP"/>
    <property type="match status" value="1"/>
</dbReference>
<dbReference type="Gene3D" id="1.10.510.10">
    <property type="entry name" value="Transferase(Phosphotransferase) domain 1"/>
    <property type="match status" value="1"/>
</dbReference>
<feature type="binding site" evidence="10">
    <location>
        <position position="45"/>
    </location>
    <ligand>
        <name>ATP</name>
        <dbReference type="ChEBI" id="CHEBI:30616"/>
    </ligand>
</feature>
<keyword evidence="15" id="KW-1185">Reference proteome</keyword>
<dbReference type="SMART" id="SM00220">
    <property type="entry name" value="S_TKc"/>
    <property type="match status" value="1"/>
</dbReference>
<dbReference type="SUPFAM" id="SSF56112">
    <property type="entry name" value="Protein kinase-like (PK-like)"/>
    <property type="match status" value="1"/>
</dbReference>
<dbReference type="GO" id="GO:0004674">
    <property type="term" value="F:protein serine/threonine kinase activity"/>
    <property type="evidence" value="ECO:0000318"/>
    <property type="project" value="GO_Central"/>
</dbReference>
<keyword evidence="6 13" id="KW-0418">Kinase</keyword>
<keyword evidence="7 10" id="KW-0067">ATP-binding</keyword>
<evidence type="ECO:0000256" key="10">
    <source>
        <dbReference type="PROSITE-ProRule" id="PRU10141"/>
    </source>
</evidence>
<dbReference type="GO" id="GO:0005524">
    <property type="term" value="F:ATP binding"/>
    <property type="evidence" value="ECO:0007669"/>
    <property type="project" value="UniProtKB-UniRule"/>
</dbReference>
<dbReference type="JaponicusDB" id="SJAG_03376">
    <property type="gene designation" value="sid1"/>
</dbReference>
<dbReference type="PANTHER" id="PTHR48012:SF27">
    <property type="entry name" value="SERINE_THREONINE-PROTEIN KINASE SID1"/>
    <property type="match status" value="1"/>
</dbReference>
<protein>
    <recommendedName>
        <fullName evidence="2">non-specific serine/threonine protein kinase</fullName>
        <ecNumber evidence="2">2.7.11.1</ecNumber>
    </recommendedName>
</protein>
<organism evidence="13 15">
    <name type="scientific">Schizosaccharomyces japonicus (strain yFS275 / FY16936)</name>
    <name type="common">Fission yeast</name>
    <dbReference type="NCBI Taxonomy" id="402676"/>
    <lineage>
        <taxon>Eukaryota</taxon>
        <taxon>Fungi</taxon>
        <taxon>Dikarya</taxon>
        <taxon>Ascomycota</taxon>
        <taxon>Taphrinomycotina</taxon>
        <taxon>Schizosaccharomycetes</taxon>
        <taxon>Schizosaccharomycetales</taxon>
        <taxon>Schizosaccharomycetaceae</taxon>
        <taxon>Schizosaccharomyces</taxon>
    </lineage>
</organism>
<feature type="domain" description="Protein kinase" evidence="12">
    <location>
        <begin position="16"/>
        <end position="267"/>
    </location>
</feature>
<proteinExistence type="inferred from homology"/>
<accession>B6K427</accession>
<dbReference type="STRING" id="402676.B6K427"/>
<evidence type="ECO:0000313" key="15">
    <source>
        <dbReference type="Proteomes" id="UP000001744"/>
    </source>
</evidence>
<dbReference type="InterPro" id="IPR011009">
    <property type="entry name" value="Kinase-like_dom_sf"/>
</dbReference>
<dbReference type="FunFam" id="1.10.510.10:FF:000499">
    <property type="entry name" value="Serine/threonine-protein kinase KIC1"/>
    <property type="match status" value="1"/>
</dbReference>
<dbReference type="EC" id="2.7.11.1" evidence="2"/>
<dbReference type="GeneID" id="7050104"/>
<evidence type="ECO:0000313" key="14">
    <source>
        <dbReference type="JaponicusDB" id="SJAG_03376"/>
    </source>
</evidence>
<evidence type="ECO:0000256" key="6">
    <source>
        <dbReference type="ARBA" id="ARBA00022777"/>
    </source>
</evidence>
<gene>
    <name evidence="14" type="primary">sid1</name>
    <name evidence="13" type="ORF">SJAG_03376</name>
</gene>
<dbReference type="InterPro" id="IPR050629">
    <property type="entry name" value="STE20/SPS1-PAK"/>
</dbReference>
<dbReference type="VEuPathDB" id="FungiDB:SJAG_03376"/>
<dbReference type="AlphaFoldDB" id="B6K427"/>
<evidence type="ECO:0000256" key="2">
    <source>
        <dbReference type="ARBA" id="ARBA00012513"/>
    </source>
</evidence>
<feature type="region of interest" description="Disordered" evidence="11">
    <location>
        <begin position="342"/>
        <end position="368"/>
    </location>
</feature>
<evidence type="ECO:0000256" key="1">
    <source>
        <dbReference type="ARBA" id="ARBA00008874"/>
    </source>
</evidence>
<dbReference type="InterPro" id="IPR017441">
    <property type="entry name" value="Protein_kinase_ATP_BS"/>
</dbReference>
<dbReference type="EMBL" id="KE651167">
    <property type="protein sequence ID" value="EEB08234.1"/>
    <property type="molecule type" value="Genomic_DNA"/>
</dbReference>
<dbReference type="OrthoDB" id="248923at2759"/>
<comment type="similarity">
    <text evidence="1">Belongs to the protein kinase superfamily. STE Ser/Thr protein kinase family. STE20 subfamily.</text>
</comment>
<evidence type="ECO:0000313" key="13">
    <source>
        <dbReference type="EMBL" id="EEB08234.1"/>
    </source>
</evidence>
<dbReference type="HOGENOM" id="CLU_000288_63_23_1"/>
<dbReference type="RefSeq" id="XP_002174527.1">
    <property type="nucleotide sequence ID" value="XM_002174491.2"/>
</dbReference>
<dbReference type="Pfam" id="PF00069">
    <property type="entry name" value="Pkinase"/>
    <property type="match status" value="1"/>
</dbReference>
<dbReference type="PROSITE" id="PS50011">
    <property type="entry name" value="PROTEIN_KINASE_DOM"/>
    <property type="match status" value="1"/>
</dbReference>
<evidence type="ECO:0000256" key="4">
    <source>
        <dbReference type="ARBA" id="ARBA00022679"/>
    </source>
</evidence>
<evidence type="ECO:0000256" key="7">
    <source>
        <dbReference type="ARBA" id="ARBA00022840"/>
    </source>
</evidence>
<dbReference type="GO" id="GO:1902412">
    <property type="term" value="P:regulation of mitotic cytokinesis"/>
    <property type="evidence" value="ECO:0007669"/>
    <property type="project" value="EnsemblFungi"/>
</dbReference>
<evidence type="ECO:0000256" key="5">
    <source>
        <dbReference type="ARBA" id="ARBA00022741"/>
    </source>
</evidence>
<evidence type="ECO:0000256" key="8">
    <source>
        <dbReference type="ARBA" id="ARBA00047899"/>
    </source>
</evidence>
<dbReference type="PANTHER" id="PTHR48012">
    <property type="entry name" value="STERILE20-LIKE KINASE, ISOFORM B-RELATED"/>
    <property type="match status" value="1"/>
</dbReference>
<keyword evidence="3" id="KW-0723">Serine/threonine-protein kinase</keyword>
<dbReference type="eggNOG" id="KOG0201">
    <property type="taxonomic scope" value="Eukaryota"/>
</dbReference>
<dbReference type="GO" id="GO:0035556">
    <property type="term" value="P:intracellular signal transduction"/>
    <property type="evidence" value="ECO:0000318"/>
    <property type="project" value="GO_Central"/>
</dbReference>
<comment type="catalytic activity">
    <reaction evidence="9">
        <text>L-seryl-[protein] + ATP = O-phospho-L-seryl-[protein] + ADP + H(+)</text>
        <dbReference type="Rhea" id="RHEA:17989"/>
        <dbReference type="Rhea" id="RHEA-COMP:9863"/>
        <dbReference type="Rhea" id="RHEA-COMP:11604"/>
        <dbReference type="ChEBI" id="CHEBI:15378"/>
        <dbReference type="ChEBI" id="CHEBI:29999"/>
        <dbReference type="ChEBI" id="CHEBI:30616"/>
        <dbReference type="ChEBI" id="CHEBI:83421"/>
        <dbReference type="ChEBI" id="CHEBI:456216"/>
        <dbReference type="EC" id="2.7.11.1"/>
    </reaction>
</comment>
<dbReference type="InterPro" id="IPR000719">
    <property type="entry name" value="Prot_kinase_dom"/>
</dbReference>
<keyword evidence="5 10" id="KW-0547">Nucleotide-binding</keyword>
<dbReference type="OMA" id="LWILMEH"/>
<comment type="catalytic activity">
    <reaction evidence="8">
        <text>L-threonyl-[protein] + ATP = O-phospho-L-threonyl-[protein] + ADP + H(+)</text>
        <dbReference type="Rhea" id="RHEA:46608"/>
        <dbReference type="Rhea" id="RHEA-COMP:11060"/>
        <dbReference type="Rhea" id="RHEA-COMP:11605"/>
        <dbReference type="ChEBI" id="CHEBI:15378"/>
        <dbReference type="ChEBI" id="CHEBI:30013"/>
        <dbReference type="ChEBI" id="CHEBI:30616"/>
        <dbReference type="ChEBI" id="CHEBI:61977"/>
        <dbReference type="ChEBI" id="CHEBI:456216"/>
        <dbReference type="EC" id="2.7.11.1"/>
    </reaction>
</comment>
<keyword evidence="4" id="KW-0808">Transferase</keyword>
<name>B6K427_SCHJY</name>
<feature type="compositionally biased region" description="Polar residues" evidence="11">
    <location>
        <begin position="342"/>
        <end position="362"/>
    </location>
</feature>
<sequence length="469" mass="52814">MVFDTNHPYSLSASEYELEEKLGTGSFGTVWKAKELCTGRIVAIKQIDLEASTDDISEVQQEVAVLSACENPYIIRYYGCFVNGYHLWILMEHMEGGSVAGFLKIEPLSEAQIAIITRQILHGLCYLHSQNKIHRDIKAANLLMSEDCHVKLADFGVAAQLSNAASRRHTFVGTPYWMAPEVIQQADYDQSADIWSLGITVIEMAIGAPPLSNMHPMKAIFKIPILEPPTLKGTQFSDLLRDFLSCCLQHIPSSRWSAAKLLTHPFVQNAGSIHELHILLDKRQDYLEHTNTNTFSETDTYSPQSTIRSRATETIDKFEDWDFGTVRPPQENTQVFDKTVKATSSTTKNNTLRSTASPQSYSTKEKSEDTVTRVPVLKKLGTNGAVKKASHDTLHGILANLLSDETLPAEQHIYLKQLDQAWCMLDTFLQKRIMRLLTQDKHLKVRPGRIGSLLLSRWLEETARRQGEI</sequence>
<dbReference type="GO" id="GO:0071958">
    <property type="term" value="C:new mitotic spindle pole body"/>
    <property type="evidence" value="ECO:0007669"/>
    <property type="project" value="EnsemblFungi"/>
</dbReference>